<keyword evidence="1" id="KW-0812">Transmembrane</keyword>
<feature type="transmembrane region" description="Helical" evidence="1">
    <location>
        <begin position="103"/>
        <end position="119"/>
    </location>
</feature>
<dbReference type="PANTHER" id="PTHR13544:SF0">
    <property type="entry name" value="THIOREDOXIN REDUCTASE-LIKE SELENOPROTEIN T"/>
    <property type="match status" value="1"/>
</dbReference>
<accession>A0A024UTI6</accession>
<reference evidence="2" key="1">
    <citation type="submission" date="2013-12" db="EMBL/GenBank/DDBJ databases">
        <title>The Genome Sequence of Aphanomyces invadans NJM9701.</title>
        <authorList>
            <consortium name="The Broad Institute Genomics Platform"/>
            <person name="Russ C."/>
            <person name="Tyler B."/>
            <person name="van West P."/>
            <person name="Dieguez-Uribeondo J."/>
            <person name="Young S.K."/>
            <person name="Zeng Q."/>
            <person name="Gargeya S."/>
            <person name="Fitzgerald M."/>
            <person name="Abouelleil A."/>
            <person name="Alvarado L."/>
            <person name="Chapman S.B."/>
            <person name="Gainer-Dewar J."/>
            <person name="Goldberg J."/>
            <person name="Griggs A."/>
            <person name="Gujja S."/>
            <person name="Hansen M."/>
            <person name="Howarth C."/>
            <person name="Imamovic A."/>
            <person name="Ireland A."/>
            <person name="Larimer J."/>
            <person name="McCowan C."/>
            <person name="Murphy C."/>
            <person name="Pearson M."/>
            <person name="Poon T.W."/>
            <person name="Priest M."/>
            <person name="Roberts A."/>
            <person name="Saif S."/>
            <person name="Shea T."/>
            <person name="Sykes S."/>
            <person name="Wortman J."/>
            <person name="Nusbaum C."/>
            <person name="Birren B."/>
        </authorList>
    </citation>
    <scope>NUCLEOTIDE SEQUENCE [LARGE SCALE GENOMIC DNA]</scope>
    <source>
        <strain evidence="2">NJM9701</strain>
    </source>
</reference>
<dbReference type="VEuPathDB" id="FungiDB:H310_01645"/>
<dbReference type="OrthoDB" id="60822at2759"/>
<dbReference type="GeneID" id="20078695"/>
<dbReference type="EMBL" id="KI913953">
    <property type="protein sequence ID" value="ETW09242.1"/>
    <property type="molecule type" value="Genomic_DNA"/>
</dbReference>
<dbReference type="InterPro" id="IPR019389">
    <property type="entry name" value="Selenoprotein_T"/>
</dbReference>
<organism evidence="2">
    <name type="scientific">Aphanomyces invadans</name>
    <dbReference type="NCBI Taxonomy" id="157072"/>
    <lineage>
        <taxon>Eukaryota</taxon>
        <taxon>Sar</taxon>
        <taxon>Stramenopiles</taxon>
        <taxon>Oomycota</taxon>
        <taxon>Saprolegniomycetes</taxon>
        <taxon>Saprolegniales</taxon>
        <taxon>Verrucalvaceae</taxon>
        <taxon>Aphanomyces</taxon>
    </lineage>
</organism>
<keyword evidence="1" id="KW-1133">Transmembrane helix</keyword>
<feature type="transmembrane region" description="Helical" evidence="1">
    <location>
        <begin position="61"/>
        <end position="83"/>
    </location>
</feature>
<dbReference type="GO" id="GO:0004791">
    <property type="term" value="F:thioredoxin-disulfide reductase (NADPH) activity"/>
    <property type="evidence" value="ECO:0007669"/>
    <property type="project" value="TreeGrafter"/>
</dbReference>
<proteinExistence type="predicted"/>
<name>A0A024UTI6_9STRA</name>
<dbReference type="AlphaFoldDB" id="A0A024UTI6"/>
<dbReference type="PANTHER" id="PTHR13544">
    <property type="entry name" value="SELENOPROTEIN T"/>
    <property type="match status" value="1"/>
</dbReference>
<protein>
    <recommendedName>
        <fullName evidence="3">Selenoprotein T</fullName>
    </recommendedName>
</protein>
<evidence type="ECO:0008006" key="3">
    <source>
        <dbReference type="Google" id="ProtNLM"/>
    </source>
</evidence>
<evidence type="ECO:0000256" key="1">
    <source>
        <dbReference type="SAM" id="Phobius"/>
    </source>
</evidence>
<sequence>MAPKASAAAADKKVDDRIHIQYDKTAFEPHLKLYQQGFAEYYPQFTVTAEEYPPSPLCYCLSMGIFVFQIVMTVVFIFGTMAVNRFKIDVHPDHIKYFEEHKFMIVPVMLVLSPIRHLISKTSAFEVYLNDELVSSTLTSRFMPNFEGFKQILDKKGIKKTIVAN</sequence>
<dbReference type="RefSeq" id="XP_008863047.1">
    <property type="nucleotide sequence ID" value="XM_008864825.1"/>
</dbReference>
<evidence type="ECO:0000313" key="2">
    <source>
        <dbReference type="EMBL" id="ETW09242.1"/>
    </source>
</evidence>
<keyword evidence="1" id="KW-0472">Membrane</keyword>
<gene>
    <name evidence="2" type="ORF">H310_01645</name>
</gene>
<dbReference type="GO" id="GO:0005789">
    <property type="term" value="C:endoplasmic reticulum membrane"/>
    <property type="evidence" value="ECO:0007669"/>
    <property type="project" value="TreeGrafter"/>
</dbReference>
<dbReference type="GO" id="GO:0045454">
    <property type="term" value="P:cell redox homeostasis"/>
    <property type="evidence" value="ECO:0007669"/>
    <property type="project" value="TreeGrafter"/>
</dbReference>